<keyword evidence="2" id="KW-1185">Reference proteome</keyword>
<reference evidence="1 2" key="1">
    <citation type="submission" date="2023-09" db="EMBL/GenBank/DDBJ databases">
        <title>Nesidiocoris tenuis whole genome shotgun sequence.</title>
        <authorList>
            <person name="Shibata T."/>
            <person name="Shimoda M."/>
            <person name="Kobayashi T."/>
            <person name="Uehara T."/>
        </authorList>
    </citation>
    <scope>NUCLEOTIDE SEQUENCE [LARGE SCALE GENOMIC DNA]</scope>
    <source>
        <strain evidence="1 2">Japan</strain>
    </source>
</reference>
<evidence type="ECO:0008006" key="3">
    <source>
        <dbReference type="Google" id="ProtNLM"/>
    </source>
</evidence>
<organism evidence="1 2">
    <name type="scientific">Nesidiocoris tenuis</name>
    <dbReference type="NCBI Taxonomy" id="355587"/>
    <lineage>
        <taxon>Eukaryota</taxon>
        <taxon>Metazoa</taxon>
        <taxon>Ecdysozoa</taxon>
        <taxon>Arthropoda</taxon>
        <taxon>Hexapoda</taxon>
        <taxon>Insecta</taxon>
        <taxon>Pterygota</taxon>
        <taxon>Neoptera</taxon>
        <taxon>Paraneoptera</taxon>
        <taxon>Hemiptera</taxon>
        <taxon>Heteroptera</taxon>
        <taxon>Panheteroptera</taxon>
        <taxon>Cimicomorpha</taxon>
        <taxon>Miridae</taxon>
        <taxon>Dicyphina</taxon>
        <taxon>Nesidiocoris</taxon>
    </lineage>
</organism>
<dbReference type="EMBL" id="AP028914">
    <property type="protein sequence ID" value="BES95887.1"/>
    <property type="molecule type" value="Genomic_DNA"/>
</dbReference>
<dbReference type="Proteomes" id="UP001307889">
    <property type="component" value="Chromosome 6"/>
</dbReference>
<evidence type="ECO:0000313" key="1">
    <source>
        <dbReference type="EMBL" id="BES95887.1"/>
    </source>
</evidence>
<evidence type="ECO:0000313" key="2">
    <source>
        <dbReference type="Proteomes" id="UP001307889"/>
    </source>
</evidence>
<name>A0ABN7AZJ5_9HEMI</name>
<gene>
    <name evidence="1" type="ORF">NTJ_08696</name>
</gene>
<sequence length="85" mass="9245">MPFSWQAWVSLVSVPGPGGGVAGSRFVYNPRPPGHIQNAMRRCCFTQRWSRYSTVLIQQAGIGLLSAPSTEQSQAQGLHEQVSTS</sequence>
<proteinExistence type="predicted"/>
<protein>
    <recommendedName>
        <fullName evidence="3">Secreted protein</fullName>
    </recommendedName>
</protein>
<accession>A0ABN7AZJ5</accession>